<evidence type="ECO:0000256" key="5">
    <source>
        <dbReference type="ARBA" id="ARBA00023049"/>
    </source>
</evidence>
<dbReference type="AlphaFoldDB" id="A0ABD3UUQ2"/>
<dbReference type="GO" id="GO:0008237">
    <property type="term" value="F:metallopeptidase activity"/>
    <property type="evidence" value="ECO:0007669"/>
    <property type="project" value="UniProtKB-KW"/>
</dbReference>
<keyword evidence="9" id="KW-1185">Reference proteome</keyword>
<dbReference type="PANTHER" id="PTHR21711:SF0">
    <property type="entry name" value="MITOCHONDRIAL INNER MEMBRANE PROTEASE ATP23 HOMOLOG"/>
    <property type="match status" value="1"/>
</dbReference>
<comment type="caution">
    <text evidence="8">The sequence shown here is derived from an EMBL/GenBank/DDBJ whole genome shotgun (WGS) entry which is preliminary data.</text>
</comment>
<organism evidence="8 9">
    <name type="scientific">Sinanodonta woodiana</name>
    <name type="common">Chinese pond mussel</name>
    <name type="synonym">Anodonta woodiana</name>
    <dbReference type="NCBI Taxonomy" id="1069815"/>
    <lineage>
        <taxon>Eukaryota</taxon>
        <taxon>Metazoa</taxon>
        <taxon>Spiralia</taxon>
        <taxon>Lophotrochozoa</taxon>
        <taxon>Mollusca</taxon>
        <taxon>Bivalvia</taxon>
        <taxon>Autobranchia</taxon>
        <taxon>Heteroconchia</taxon>
        <taxon>Palaeoheterodonta</taxon>
        <taxon>Unionida</taxon>
        <taxon>Unionoidea</taxon>
        <taxon>Unionidae</taxon>
        <taxon>Unioninae</taxon>
        <taxon>Sinanodonta</taxon>
    </lineage>
</organism>
<keyword evidence="2 6" id="KW-0645">Protease</keyword>
<dbReference type="PANTHER" id="PTHR21711">
    <property type="entry name" value="MITOCHONDRIAL INNER MEMBRANE PROTEASE"/>
    <property type="match status" value="1"/>
</dbReference>
<keyword evidence="3 6" id="KW-0479">Metal-binding</keyword>
<evidence type="ECO:0000256" key="6">
    <source>
        <dbReference type="RuleBase" id="RU364057"/>
    </source>
</evidence>
<accession>A0ABD3UUQ2</accession>
<feature type="compositionally biased region" description="Polar residues" evidence="7">
    <location>
        <begin position="1"/>
        <end position="10"/>
    </location>
</feature>
<comment type="similarity">
    <text evidence="1 6">Belongs to the peptidase M76 family.</text>
</comment>
<protein>
    <recommendedName>
        <fullName evidence="6">Mitochondrial inner membrane protease ATP23</fullName>
        <ecNumber evidence="6">3.4.24.-</ecNumber>
    </recommendedName>
</protein>
<dbReference type="Pfam" id="PF09768">
    <property type="entry name" value="Peptidase_M76"/>
    <property type="match status" value="1"/>
</dbReference>
<evidence type="ECO:0000313" key="9">
    <source>
        <dbReference type="Proteomes" id="UP001634394"/>
    </source>
</evidence>
<dbReference type="GO" id="GO:0046872">
    <property type="term" value="F:metal ion binding"/>
    <property type="evidence" value="ECO:0007669"/>
    <property type="project" value="UniProtKB-KW"/>
</dbReference>
<evidence type="ECO:0000256" key="1">
    <source>
        <dbReference type="ARBA" id="ARBA00009915"/>
    </source>
</evidence>
<keyword evidence="5 6" id="KW-0482">Metalloprotease</keyword>
<evidence type="ECO:0000256" key="2">
    <source>
        <dbReference type="ARBA" id="ARBA00022670"/>
    </source>
</evidence>
<dbReference type="GO" id="GO:0006508">
    <property type="term" value="P:proteolysis"/>
    <property type="evidence" value="ECO:0007669"/>
    <property type="project" value="UniProtKB-KW"/>
</dbReference>
<dbReference type="EMBL" id="JBJQND010000015">
    <property type="protein sequence ID" value="KAL3853190.1"/>
    <property type="molecule type" value="Genomic_DNA"/>
</dbReference>
<keyword evidence="4 6" id="KW-0378">Hydrolase</keyword>
<proteinExistence type="inferred from homology"/>
<name>A0ABD3UUQ2_SINWO</name>
<feature type="region of interest" description="Disordered" evidence="7">
    <location>
        <begin position="1"/>
        <end position="23"/>
    </location>
</feature>
<sequence length="253" mass="28684">MANSEPSTHGSDTKDDLLSSHKEKFQKSKDDYFGYDLYPEREGNIDVIKQGRDLQTVKCEKNVIWCAEKDPRVKLLMGALKSRGCPVDLARHVSCEPCNFNVNGGYDPARNQVVVCKNMSRTKNACCNVMAHELLHAFDACRAKVDFSDHNHLACTEIRAANLNHCFFLSAWETGVAYPWNFKEKHKECVKNKAILSVILVRNLSAAKAREIVDNVFDKCYQDLEPFGRRMKKGSRDAQRAFCDASLYGYTDS</sequence>
<dbReference type="EC" id="3.4.24.-" evidence="6"/>
<gene>
    <name evidence="8" type="ORF">ACJMK2_016753</name>
</gene>
<reference evidence="8 9" key="1">
    <citation type="submission" date="2024-11" db="EMBL/GenBank/DDBJ databases">
        <title>Chromosome-level genome assembly of the freshwater bivalve Anodonta woodiana.</title>
        <authorList>
            <person name="Chen X."/>
        </authorList>
    </citation>
    <scope>NUCLEOTIDE SEQUENCE [LARGE SCALE GENOMIC DNA]</scope>
    <source>
        <strain evidence="8">MN2024</strain>
        <tissue evidence="8">Gills</tissue>
    </source>
</reference>
<evidence type="ECO:0000256" key="4">
    <source>
        <dbReference type="ARBA" id="ARBA00022801"/>
    </source>
</evidence>
<evidence type="ECO:0000313" key="8">
    <source>
        <dbReference type="EMBL" id="KAL3853190.1"/>
    </source>
</evidence>
<evidence type="ECO:0000256" key="3">
    <source>
        <dbReference type="ARBA" id="ARBA00022723"/>
    </source>
</evidence>
<feature type="compositionally biased region" description="Basic and acidic residues" evidence="7">
    <location>
        <begin position="11"/>
        <end position="23"/>
    </location>
</feature>
<dbReference type="Proteomes" id="UP001634394">
    <property type="component" value="Unassembled WGS sequence"/>
</dbReference>
<evidence type="ECO:0000256" key="7">
    <source>
        <dbReference type="SAM" id="MobiDB-lite"/>
    </source>
</evidence>
<dbReference type="InterPro" id="IPR019165">
    <property type="entry name" value="Peptidase_M76_ATP23"/>
</dbReference>